<keyword evidence="2" id="KW-0680">Restriction system</keyword>
<dbReference type="CDD" id="cd17273">
    <property type="entry name" value="RMtype1_S_EcoJA69PI-TRD1-CR1_like"/>
    <property type="match status" value="1"/>
</dbReference>
<evidence type="ECO:0000313" key="7">
    <source>
        <dbReference type="Proteomes" id="UP000198672"/>
    </source>
</evidence>
<evidence type="ECO:0000256" key="3">
    <source>
        <dbReference type="ARBA" id="ARBA00023125"/>
    </source>
</evidence>
<dbReference type="PANTHER" id="PTHR30408">
    <property type="entry name" value="TYPE-1 RESTRICTION ENZYME ECOKI SPECIFICITY PROTEIN"/>
    <property type="match status" value="1"/>
</dbReference>
<evidence type="ECO:0000313" key="6">
    <source>
        <dbReference type="EMBL" id="SDX76212.1"/>
    </source>
</evidence>
<dbReference type="InterPro" id="IPR000055">
    <property type="entry name" value="Restrct_endonuc_typeI_TRD"/>
</dbReference>
<evidence type="ECO:0000259" key="5">
    <source>
        <dbReference type="Pfam" id="PF01420"/>
    </source>
</evidence>
<accession>A0A1H3EBS9</accession>
<dbReference type="CDD" id="cd16961">
    <property type="entry name" value="RMtype1_S_TRD-CR_like"/>
    <property type="match status" value="1"/>
</dbReference>
<dbReference type="Gene3D" id="3.90.220.20">
    <property type="entry name" value="DNA methylase specificity domains"/>
    <property type="match status" value="2"/>
</dbReference>
<evidence type="ECO:0000256" key="4">
    <source>
        <dbReference type="SAM" id="Coils"/>
    </source>
</evidence>
<dbReference type="PANTHER" id="PTHR30408:SF12">
    <property type="entry name" value="TYPE I RESTRICTION ENZYME MJAVIII SPECIFICITY SUBUNIT"/>
    <property type="match status" value="1"/>
</dbReference>
<dbReference type="GO" id="GO:0009307">
    <property type="term" value="P:DNA restriction-modification system"/>
    <property type="evidence" value="ECO:0007669"/>
    <property type="project" value="UniProtKB-KW"/>
</dbReference>
<feature type="domain" description="Type I restriction modification DNA specificity" evidence="5">
    <location>
        <begin position="10"/>
        <end position="175"/>
    </location>
</feature>
<dbReference type="InterPro" id="IPR044946">
    <property type="entry name" value="Restrct_endonuc_typeI_TRD_sf"/>
</dbReference>
<dbReference type="STRING" id="61595.SAMN05421644_11240"/>
<gene>
    <name evidence="6" type="ORF">SAMN05421644_11240</name>
</gene>
<dbReference type="OrthoDB" id="398435at2"/>
<protein>
    <submittedName>
        <fullName evidence="6">Type I restriction enzyme, S subunit</fullName>
    </submittedName>
</protein>
<dbReference type="RefSeq" id="WP_091332870.1">
    <property type="nucleotide sequence ID" value="NZ_FNOW01000012.1"/>
</dbReference>
<keyword evidence="3" id="KW-0238">DNA-binding</keyword>
<dbReference type="Pfam" id="PF01420">
    <property type="entry name" value="Methylase_S"/>
    <property type="match status" value="2"/>
</dbReference>
<keyword evidence="7" id="KW-1185">Reference proteome</keyword>
<dbReference type="InterPro" id="IPR052021">
    <property type="entry name" value="Type-I_RS_S_subunit"/>
</dbReference>
<dbReference type="AlphaFoldDB" id="A0A1H3EBS9"/>
<reference evidence="7" key="1">
    <citation type="submission" date="2016-10" db="EMBL/GenBank/DDBJ databases">
        <authorList>
            <person name="Varghese N."/>
            <person name="Submissions S."/>
        </authorList>
    </citation>
    <scope>NUCLEOTIDE SEQUENCE [LARGE SCALE GENOMIC DNA]</scope>
    <source>
        <strain evidence="7">DSM 173</strain>
    </source>
</reference>
<organism evidence="6 7">
    <name type="scientific">Allochromatium warmingii</name>
    <name type="common">Chromatium warmingii</name>
    <dbReference type="NCBI Taxonomy" id="61595"/>
    <lineage>
        <taxon>Bacteria</taxon>
        <taxon>Pseudomonadati</taxon>
        <taxon>Pseudomonadota</taxon>
        <taxon>Gammaproteobacteria</taxon>
        <taxon>Chromatiales</taxon>
        <taxon>Chromatiaceae</taxon>
        <taxon>Allochromatium</taxon>
    </lineage>
</organism>
<evidence type="ECO:0000256" key="1">
    <source>
        <dbReference type="ARBA" id="ARBA00010923"/>
    </source>
</evidence>
<dbReference type="Proteomes" id="UP000198672">
    <property type="component" value="Unassembled WGS sequence"/>
</dbReference>
<feature type="coiled-coil region" evidence="4">
    <location>
        <begin position="167"/>
        <end position="194"/>
    </location>
</feature>
<evidence type="ECO:0000256" key="2">
    <source>
        <dbReference type="ARBA" id="ARBA00022747"/>
    </source>
</evidence>
<keyword evidence="4" id="KW-0175">Coiled coil</keyword>
<dbReference type="SUPFAM" id="SSF116734">
    <property type="entry name" value="DNA methylase specificity domain"/>
    <property type="match status" value="2"/>
</dbReference>
<name>A0A1H3EBS9_ALLWA</name>
<proteinExistence type="inferred from homology"/>
<comment type="similarity">
    <text evidence="1">Belongs to the type-I restriction system S methylase family.</text>
</comment>
<feature type="domain" description="Type I restriction modification DNA specificity" evidence="5">
    <location>
        <begin position="210"/>
        <end position="372"/>
    </location>
</feature>
<dbReference type="EMBL" id="FNOW01000012">
    <property type="protein sequence ID" value="SDX76212.1"/>
    <property type="molecule type" value="Genomic_DNA"/>
</dbReference>
<sequence length="404" mass="44761">MNELNLMNQNSKWKKCKLQDVCEINTGVRDPSRKPEDDFHYIDISGVNNVTKKILETKFIKGKDAPSRARKIVRTNDVIVSTTRPNLNAVAKIPSELDEQICSTGFCVLRAKPEIDPDFLFFFTQSQSFINSLSELVVGALYPAVKDSQVFSQEIYLPPLPEQQRIAQLLKTKLAAVERARQASEARLAAARELPAAYLREVFNSETAVAWQSTPIRDCCRVVNGTTPSTSVPDNWGGAIHWITPADLGKLKNADIQYSERTITEFGLKNTGLEIVPPGTVVLSSRAPIGHLGIARIPICTNQGCKSLIPSDRVDTEFLYFALRNSIGRLKDLGSGATFAEVSKTQVENFEILLPPLLEQQRIAQLLKTKFAAVEHMRQAVEMQRAAIQALPASLLRQAFSGAL</sequence>
<dbReference type="GO" id="GO:0003677">
    <property type="term" value="F:DNA binding"/>
    <property type="evidence" value="ECO:0007669"/>
    <property type="project" value="UniProtKB-KW"/>
</dbReference>